<dbReference type="AlphaFoldDB" id="A0A0D7BB89"/>
<evidence type="ECO:0008006" key="4">
    <source>
        <dbReference type="Google" id="ProtNLM"/>
    </source>
</evidence>
<keyword evidence="3" id="KW-1185">Reference proteome</keyword>
<reference evidence="2 3" key="1">
    <citation type="journal article" date="2015" name="Fungal Genet. Biol.">
        <title>Evolution of novel wood decay mechanisms in Agaricales revealed by the genome sequences of Fistulina hepatica and Cylindrobasidium torrendii.</title>
        <authorList>
            <person name="Floudas D."/>
            <person name="Held B.W."/>
            <person name="Riley R."/>
            <person name="Nagy L.G."/>
            <person name="Koehler G."/>
            <person name="Ransdell A.S."/>
            <person name="Younus H."/>
            <person name="Chow J."/>
            <person name="Chiniquy J."/>
            <person name="Lipzen A."/>
            <person name="Tritt A."/>
            <person name="Sun H."/>
            <person name="Haridas S."/>
            <person name="LaButti K."/>
            <person name="Ohm R.A."/>
            <person name="Kues U."/>
            <person name="Blanchette R.A."/>
            <person name="Grigoriev I.V."/>
            <person name="Minto R.E."/>
            <person name="Hibbett D.S."/>
        </authorList>
    </citation>
    <scope>NUCLEOTIDE SEQUENCE [LARGE SCALE GENOMIC DNA]</scope>
    <source>
        <strain evidence="2 3">FP15055 ss-10</strain>
    </source>
</reference>
<dbReference type="EMBL" id="KN880544">
    <property type="protein sequence ID" value="KIY66771.1"/>
    <property type="molecule type" value="Genomic_DNA"/>
</dbReference>
<feature type="region of interest" description="Disordered" evidence="1">
    <location>
        <begin position="1"/>
        <end position="23"/>
    </location>
</feature>
<accession>A0A0D7BB89</accession>
<evidence type="ECO:0000313" key="3">
    <source>
        <dbReference type="Proteomes" id="UP000054007"/>
    </source>
</evidence>
<dbReference type="OrthoDB" id="3038389at2759"/>
<dbReference type="STRING" id="1314674.A0A0D7BB89"/>
<gene>
    <name evidence="2" type="ORF">CYLTODRAFT_491184</name>
</gene>
<proteinExistence type="predicted"/>
<sequence>MFFPRQMPSADRQSKGRRAVSVHKYDGPYDGKPHFIPDDILREIFELCVLGALADEPDHQSFGETDCRYTNKAPWTLTQVSRQWRAVSISLSSIWATITVDADSYFPGQFGGRDPHGERRFQQFLERSKGADLRISWTKMEYLNGPASEVDNILFEMLLSEAKRWRFVKMDANYDLLDKLSNTTFPRLLSFSCHATSSFTIDAPALQHAELFDFSIENPSDTALPWTALKTYRCTDSDLLPITRLSSVTDLTITARSPDSWSLQNHEQASVDPFVCHVRRLTVTDKEVRYMGEQTLVESLLSNFSFTALTTFVLNTTASPFASMITIPIALPCVTKFALSSGISVSIEDFNTLLHAMPALNILWLQAGQTTLRCLETLRIMDIAPRLTALYIDPELTLESDHQAILESIDIVVSSRISVLTDVFCVKISERYWWAELEEHATVREKSSTREAGVRVRFEEVVKEEIFV</sequence>
<dbReference type="Proteomes" id="UP000054007">
    <property type="component" value="Unassembled WGS sequence"/>
</dbReference>
<evidence type="ECO:0000313" key="2">
    <source>
        <dbReference type="EMBL" id="KIY66771.1"/>
    </source>
</evidence>
<evidence type="ECO:0000256" key="1">
    <source>
        <dbReference type="SAM" id="MobiDB-lite"/>
    </source>
</evidence>
<protein>
    <recommendedName>
        <fullName evidence="4">F-box domain-containing protein</fullName>
    </recommendedName>
</protein>
<organism evidence="2 3">
    <name type="scientific">Cylindrobasidium torrendii FP15055 ss-10</name>
    <dbReference type="NCBI Taxonomy" id="1314674"/>
    <lineage>
        <taxon>Eukaryota</taxon>
        <taxon>Fungi</taxon>
        <taxon>Dikarya</taxon>
        <taxon>Basidiomycota</taxon>
        <taxon>Agaricomycotina</taxon>
        <taxon>Agaricomycetes</taxon>
        <taxon>Agaricomycetidae</taxon>
        <taxon>Agaricales</taxon>
        <taxon>Marasmiineae</taxon>
        <taxon>Physalacriaceae</taxon>
        <taxon>Cylindrobasidium</taxon>
    </lineage>
</organism>
<name>A0A0D7BB89_9AGAR</name>